<evidence type="ECO:0000313" key="1">
    <source>
        <dbReference type="EMBL" id="KAE9396802.1"/>
    </source>
</evidence>
<dbReference type="Proteomes" id="UP000799118">
    <property type="component" value="Unassembled WGS sequence"/>
</dbReference>
<name>A0A6A4HEE9_9AGAR</name>
<dbReference type="OrthoDB" id="2913000at2759"/>
<sequence>MSSEDTKLLPFRRSFPAEMEDEIFQWTVLQYPYYATDAQLPLICKRSQRTIESILYKNILLSSSNEYFDGCVLTAKFQVPLEHKPASFFNEHVRNVFIMPSVPGEFLARLLAVCTGLEMFSCQLRVDGAPLLQAALPKLPEMKMLTVDFKTLHSLFGEVFQTKTVIPELLSVEYLNIMFRAEDEPLVPLGIYFPNLKHLRVDINRRYGIAEDLTAILDSVPTVQSIRMIVPNEMDWDNPPTEVWRAKDSRVILEDQSEWEHDPLAWRNRVTEGVFWVKDE</sequence>
<proteinExistence type="predicted"/>
<accession>A0A6A4HEE9</accession>
<reference evidence="1" key="1">
    <citation type="journal article" date="2019" name="Environ. Microbiol.">
        <title>Fungal ecological strategies reflected in gene transcription - a case study of two litter decomposers.</title>
        <authorList>
            <person name="Barbi F."/>
            <person name="Kohler A."/>
            <person name="Barry K."/>
            <person name="Baskaran P."/>
            <person name="Daum C."/>
            <person name="Fauchery L."/>
            <person name="Ihrmark K."/>
            <person name="Kuo A."/>
            <person name="LaButti K."/>
            <person name="Lipzen A."/>
            <person name="Morin E."/>
            <person name="Grigoriev I.V."/>
            <person name="Henrissat B."/>
            <person name="Lindahl B."/>
            <person name="Martin F."/>
        </authorList>
    </citation>
    <scope>NUCLEOTIDE SEQUENCE</scope>
    <source>
        <strain evidence="1">JB14</strain>
    </source>
</reference>
<dbReference type="AlphaFoldDB" id="A0A6A4HEE9"/>
<protein>
    <recommendedName>
        <fullName evidence="3">F-box domain-containing protein</fullName>
    </recommendedName>
</protein>
<evidence type="ECO:0000313" key="2">
    <source>
        <dbReference type="Proteomes" id="UP000799118"/>
    </source>
</evidence>
<dbReference type="EMBL" id="ML769508">
    <property type="protein sequence ID" value="KAE9396802.1"/>
    <property type="molecule type" value="Genomic_DNA"/>
</dbReference>
<evidence type="ECO:0008006" key="3">
    <source>
        <dbReference type="Google" id="ProtNLM"/>
    </source>
</evidence>
<organism evidence="1 2">
    <name type="scientific">Gymnopus androsaceus JB14</name>
    <dbReference type="NCBI Taxonomy" id="1447944"/>
    <lineage>
        <taxon>Eukaryota</taxon>
        <taxon>Fungi</taxon>
        <taxon>Dikarya</taxon>
        <taxon>Basidiomycota</taxon>
        <taxon>Agaricomycotina</taxon>
        <taxon>Agaricomycetes</taxon>
        <taxon>Agaricomycetidae</taxon>
        <taxon>Agaricales</taxon>
        <taxon>Marasmiineae</taxon>
        <taxon>Omphalotaceae</taxon>
        <taxon>Gymnopus</taxon>
    </lineage>
</organism>
<gene>
    <name evidence="1" type="ORF">BT96DRAFT_1021203</name>
</gene>
<keyword evidence="2" id="KW-1185">Reference proteome</keyword>